<dbReference type="AlphaFoldDB" id="A0A4Q0SXK0"/>
<dbReference type="GO" id="GO:0030267">
    <property type="term" value="F:glyoxylate reductase (NADPH) activity"/>
    <property type="evidence" value="ECO:0007669"/>
    <property type="project" value="TreeGrafter"/>
</dbReference>
<evidence type="ECO:0000313" key="4">
    <source>
        <dbReference type="EMBL" id="RXH55873.1"/>
    </source>
</evidence>
<dbReference type="InterPro" id="IPR006140">
    <property type="entry name" value="D-isomer_DH_NAD-bd"/>
</dbReference>
<dbReference type="InterPro" id="IPR029753">
    <property type="entry name" value="D-isomer_DH_CS"/>
</dbReference>
<evidence type="ECO:0000256" key="2">
    <source>
        <dbReference type="ARBA" id="ARBA00023027"/>
    </source>
</evidence>
<feature type="domain" description="D-isomer specific 2-hydroxyacid dehydrogenase NAD-binding" evidence="3">
    <location>
        <begin position="93"/>
        <end position="265"/>
    </location>
</feature>
<dbReference type="EMBL" id="RDSM01000002">
    <property type="protein sequence ID" value="RXH55873.1"/>
    <property type="molecule type" value="Genomic_DNA"/>
</dbReference>
<comment type="caution">
    <text evidence="4">The sequence shown here is derived from an EMBL/GenBank/DDBJ whole genome shotgun (WGS) entry which is preliminary data.</text>
</comment>
<accession>A0A4Q0SXK0</accession>
<dbReference type="SUPFAM" id="SSF52283">
    <property type="entry name" value="Formate/glycerate dehydrogenase catalytic domain-like"/>
    <property type="match status" value="1"/>
</dbReference>
<dbReference type="PANTHER" id="PTHR10996">
    <property type="entry name" value="2-HYDROXYACID DEHYDROGENASE-RELATED"/>
    <property type="match status" value="1"/>
</dbReference>
<evidence type="ECO:0000313" key="5">
    <source>
        <dbReference type="Proteomes" id="UP000289437"/>
    </source>
</evidence>
<evidence type="ECO:0000256" key="1">
    <source>
        <dbReference type="ARBA" id="ARBA00023002"/>
    </source>
</evidence>
<dbReference type="GO" id="GO:0005829">
    <property type="term" value="C:cytosol"/>
    <property type="evidence" value="ECO:0007669"/>
    <property type="project" value="TreeGrafter"/>
</dbReference>
<organism evidence="4 5">
    <name type="scientific">Granulicella sibirica</name>
    <dbReference type="NCBI Taxonomy" id="2479048"/>
    <lineage>
        <taxon>Bacteria</taxon>
        <taxon>Pseudomonadati</taxon>
        <taxon>Acidobacteriota</taxon>
        <taxon>Terriglobia</taxon>
        <taxon>Terriglobales</taxon>
        <taxon>Acidobacteriaceae</taxon>
        <taxon>Granulicella</taxon>
    </lineage>
</organism>
<dbReference type="SUPFAM" id="SSF51735">
    <property type="entry name" value="NAD(P)-binding Rossmann-fold domains"/>
    <property type="match status" value="1"/>
</dbReference>
<dbReference type="PROSITE" id="PS00671">
    <property type="entry name" value="D_2_HYDROXYACID_DH_3"/>
    <property type="match status" value="1"/>
</dbReference>
<keyword evidence="1" id="KW-0560">Oxidoreductase</keyword>
<dbReference type="InterPro" id="IPR036291">
    <property type="entry name" value="NAD(P)-bd_dom_sf"/>
</dbReference>
<dbReference type="RefSeq" id="WP_128913445.1">
    <property type="nucleotide sequence ID" value="NZ_RDSM01000002.1"/>
</dbReference>
<dbReference type="PANTHER" id="PTHR10996:SF178">
    <property type="entry name" value="2-HYDROXYACID DEHYDROGENASE YGL185C-RELATED"/>
    <property type="match status" value="1"/>
</dbReference>
<proteinExistence type="predicted"/>
<sequence length="321" mass="34051">MCSELRDALGSHELVSWEAGSSAPATDIEVLLASGGVSHTELSNQPKMVLIQTTSTGYETIDVDAASEMGIWASYAPSGLTGNATSVAEFVILLLLGTSRDLQETLRSIHEKSATPRVHRSLNEKTVCIVGLGDIGLQAIDRLRPFGVLLLATDEHSENAPQGVVAFQPTQPLSAVADADYVVVCARASKTNENLIDGNIIRGMKPGSILINIARGTLVDEGELLVALRSGRISAIGLDVLREEPLSPTNQLLGVPQALITPHIAALTDLTLTGTVGFVVKVIQDLSVGKLPRSLLNQPAEPRKHFDFVSQTLGVSVSRAR</sequence>
<dbReference type="GO" id="GO:0016618">
    <property type="term" value="F:hydroxypyruvate reductase [NAD(P)H] activity"/>
    <property type="evidence" value="ECO:0007669"/>
    <property type="project" value="TreeGrafter"/>
</dbReference>
<gene>
    <name evidence="4" type="ORF">GRAN_2730</name>
</gene>
<dbReference type="GO" id="GO:0051287">
    <property type="term" value="F:NAD binding"/>
    <property type="evidence" value="ECO:0007669"/>
    <property type="project" value="InterPro"/>
</dbReference>
<reference evidence="5" key="2">
    <citation type="submission" date="2019-02" db="EMBL/GenBank/DDBJ databases">
        <title>Granulicella sibirica sp. nov., a psychrotolerant acidobacterium isolated from an organic soil layer in forested tundra, West Siberia.</title>
        <authorList>
            <person name="Oshkin I.Y."/>
            <person name="Kulichevskaya I.S."/>
            <person name="Rijpstra W.I.C."/>
            <person name="Sinninghe Damste J.S."/>
            <person name="Rakitin A.L."/>
            <person name="Ravin N.V."/>
            <person name="Dedysh S.N."/>
        </authorList>
    </citation>
    <scope>NUCLEOTIDE SEQUENCE [LARGE SCALE GENOMIC DNA]</scope>
    <source>
        <strain evidence="5">AF10</strain>
    </source>
</reference>
<dbReference type="OrthoDB" id="117809at2"/>
<protein>
    <submittedName>
        <fullName evidence="4">D-3-phosphoglycerate dehydrogenase</fullName>
    </submittedName>
</protein>
<name>A0A4Q0SXK0_9BACT</name>
<dbReference type="Gene3D" id="3.40.50.720">
    <property type="entry name" value="NAD(P)-binding Rossmann-like Domain"/>
    <property type="match status" value="2"/>
</dbReference>
<keyword evidence="2" id="KW-0520">NAD</keyword>
<dbReference type="Proteomes" id="UP000289437">
    <property type="component" value="Unassembled WGS sequence"/>
</dbReference>
<dbReference type="Pfam" id="PF02826">
    <property type="entry name" value="2-Hacid_dh_C"/>
    <property type="match status" value="1"/>
</dbReference>
<reference evidence="4 5" key="1">
    <citation type="submission" date="2018-11" db="EMBL/GenBank/DDBJ databases">
        <authorList>
            <person name="Mardanov A.V."/>
            <person name="Ravin N.V."/>
            <person name="Dedysh S.N."/>
        </authorList>
    </citation>
    <scope>NUCLEOTIDE SEQUENCE [LARGE SCALE GENOMIC DNA]</scope>
    <source>
        <strain evidence="4 5">AF10</strain>
    </source>
</reference>
<keyword evidence="5" id="KW-1185">Reference proteome</keyword>
<evidence type="ECO:0000259" key="3">
    <source>
        <dbReference type="Pfam" id="PF02826"/>
    </source>
</evidence>
<dbReference type="InterPro" id="IPR050223">
    <property type="entry name" value="D-isomer_2-hydroxyacid_DH"/>
</dbReference>